<name>A0A428PGR5_9HYPO</name>
<dbReference type="AlphaFoldDB" id="A0A428PGR5"/>
<evidence type="ECO:0000313" key="2">
    <source>
        <dbReference type="Proteomes" id="UP000287972"/>
    </source>
</evidence>
<keyword evidence="2" id="KW-1185">Reference proteome</keyword>
<accession>A0A428PGR5</accession>
<protein>
    <submittedName>
        <fullName evidence="1">Uncharacterized protein</fullName>
    </submittedName>
</protein>
<dbReference type="Proteomes" id="UP000287972">
    <property type="component" value="Unassembled WGS sequence"/>
</dbReference>
<sequence length="75" mass="8458">MASSTLSQLDWNSQTVFRSLRRTNKQPHLRAVTEHLGFMEKASSSPVLSALRSTFSTFQHLSAPFSIQPRIPRVS</sequence>
<comment type="caution">
    <text evidence="1">The sequence shown here is derived from an EMBL/GenBank/DDBJ whole genome shotgun (WGS) entry which is preliminary data.</text>
</comment>
<proteinExistence type="predicted"/>
<organism evidence="1 2">
    <name type="scientific">Fusarium floridanum</name>
    <dbReference type="NCBI Taxonomy" id="1325733"/>
    <lineage>
        <taxon>Eukaryota</taxon>
        <taxon>Fungi</taxon>
        <taxon>Dikarya</taxon>
        <taxon>Ascomycota</taxon>
        <taxon>Pezizomycotina</taxon>
        <taxon>Sordariomycetes</taxon>
        <taxon>Hypocreomycetidae</taxon>
        <taxon>Hypocreales</taxon>
        <taxon>Nectriaceae</taxon>
        <taxon>Fusarium</taxon>
        <taxon>Fusarium solani species complex</taxon>
    </lineage>
</organism>
<gene>
    <name evidence="1" type="ORF">CEP51_015091</name>
</gene>
<dbReference type="EMBL" id="NKCL01000765">
    <property type="protein sequence ID" value="RSL52205.1"/>
    <property type="molecule type" value="Genomic_DNA"/>
</dbReference>
<evidence type="ECO:0000313" key="1">
    <source>
        <dbReference type="EMBL" id="RSL52205.1"/>
    </source>
</evidence>
<reference evidence="1 2" key="1">
    <citation type="submission" date="2017-06" db="EMBL/GenBank/DDBJ databases">
        <title>Comparative genomic analysis of Ambrosia Fusariam Clade fungi.</title>
        <authorList>
            <person name="Stajich J.E."/>
            <person name="Carrillo J."/>
            <person name="Kijimoto T."/>
            <person name="Eskalen A."/>
            <person name="O'Donnell K."/>
            <person name="Kasson M."/>
        </authorList>
    </citation>
    <scope>NUCLEOTIDE SEQUENCE [LARGE SCALE GENOMIC DNA]</scope>
    <source>
        <strain evidence="1 2">NRRL62606</strain>
    </source>
</reference>